<feature type="compositionally biased region" description="Acidic residues" evidence="1">
    <location>
        <begin position="7"/>
        <end position="19"/>
    </location>
</feature>
<evidence type="ECO:0000313" key="4">
    <source>
        <dbReference type="Proteomes" id="UP000077202"/>
    </source>
</evidence>
<evidence type="ECO:0000313" key="3">
    <source>
        <dbReference type="EMBL" id="OAE35262.1"/>
    </source>
</evidence>
<reference evidence="3" key="1">
    <citation type="submission" date="2016-03" db="EMBL/GenBank/DDBJ databases">
        <title>Mechanisms controlling the formation of the plant cell surface in tip-growing cells are functionally conserved among land plants.</title>
        <authorList>
            <person name="Honkanen S."/>
            <person name="Jones V.A."/>
            <person name="Morieri G."/>
            <person name="Champion C."/>
            <person name="Hetherington A.J."/>
            <person name="Kelly S."/>
            <person name="Saint-Marcoux D."/>
            <person name="Proust H."/>
            <person name="Prescott H."/>
            <person name="Dolan L."/>
        </authorList>
    </citation>
    <scope>NUCLEOTIDE SEQUENCE [LARGE SCALE GENOMIC DNA]</scope>
    <source>
        <tissue evidence="3">Whole gametophyte</tissue>
    </source>
</reference>
<dbReference type="PANTHER" id="PTHR14241">
    <property type="entry name" value="INTERFERON-INDUCED PROTEIN 44"/>
    <property type="match status" value="1"/>
</dbReference>
<evidence type="ECO:0008006" key="5">
    <source>
        <dbReference type="Google" id="ProtNLM"/>
    </source>
</evidence>
<feature type="transmembrane region" description="Helical" evidence="2">
    <location>
        <begin position="386"/>
        <end position="407"/>
    </location>
</feature>
<gene>
    <name evidence="3" type="ORF">AXG93_392s1090</name>
</gene>
<dbReference type="EMBL" id="LVLJ01000203">
    <property type="protein sequence ID" value="OAE35262.1"/>
    <property type="molecule type" value="Genomic_DNA"/>
</dbReference>
<dbReference type="Gene3D" id="3.40.50.300">
    <property type="entry name" value="P-loop containing nucleotide triphosphate hydrolases"/>
    <property type="match status" value="1"/>
</dbReference>
<keyword evidence="2" id="KW-0472">Membrane</keyword>
<feature type="region of interest" description="Disordered" evidence="1">
    <location>
        <begin position="1"/>
        <end position="88"/>
    </location>
</feature>
<organism evidence="3 4">
    <name type="scientific">Marchantia polymorpha subsp. ruderalis</name>
    <dbReference type="NCBI Taxonomy" id="1480154"/>
    <lineage>
        <taxon>Eukaryota</taxon>
        <taxon>Viridiplantae</taxon>
        <taxon>Streptophyta</taxon>
        <taxon>Embryophyta</taxon>
        <taxon>Marchantiophyta</taxon>
        <taxon>Marchantiopsida</taxon>
        <taxon>Marchantiidae</taxon>
        <taxon>Marchantiales</taxon>
        <taxon>Marchantiaceae</taxon>
        <taxon>Marchantia</taxon>
    </lineage>
</organism>
<keyword evidence="2" id="KW-0812">Transmembrane</keyword>
<keyword evidence="4" id="KW-1185">Reference proteome</keyword>
<feature type="compositionally biased region" description="Basic and acidic residues" evidence="1">
    <location>
        <begin position="65"/>
        <end position="74"/>
    </location>
</feature>
<protein>
    <recommendedName>
        <fullName evidence="5">G domain-containing protein</fullName>
    </recommendedName>
</protein>
<sequence length="459" mass="51082">MGGGEEFSMEELDIEDDSSSSESEHSEADETLGASSRASSKREREREREARFAELMVEEGAESSNVERGERGEGGESPTARNCGLPGDNVGRLLRARTRLRYYSPGRSERRTPDEVSIPEATTLVLVGMRSSGKSAVINKIIRALDGEEGLSYLAPEARNPDQIGTSFLTEHRICGGKVSLFDTRGFTTSEVGEATQVFEDWMKKGLRDGAMERRAGDPDDFSSALSRRGRGADAWLSKRRNVNFVIFVVDASSFLYMLKSGDRHGLDALKELYDDPFLAFRDDRPVLVLTHLDDVSFRERDAARAAIAAHFQVPVGEPIYDLSAPSEACVEYLGERAFTRAATALEMLIAALQKADRHLPAKRGLVQVVVEFFHGLATRFRWKGVALYILYYFYVLFFLYCTSLLVRGHLKAIAGICERFTCKLRFMVAVSALNGEGDSPLKTRPAVKWWQLLISCSL</sequence>
<dbReference type="AlphaFoldDB" id="A0A176WSL0"/>
<dbReference type="PANTHER" id="PTHR14241:SF32">
    <property type="entry name" value="VWFA DOMAIN-CONTAINING PROTEIN-RELATED"/>
    <property type="match status" value="1"/>
</dbReference>
<feature type="compositionally biased region" description="Basic and acidic residues" evidence="1">
    <location>
        <begin position="40"/>
        <end position="52"/>
    </location>
</feature>
<evidence type="ECO:0000256" key="2">
    <source>
        <dbReference type="SAM" id="Phobius"/>
    </source>
</evidence>
<proteinExistence type="predicted"/>
<dbReference type="Proteomes" id="UP000077202">
    <property type="component" value="Unassembled WGS sequence"/>
</dbReference>
<keyword evidence="2" id="KW-1133">Transmembrane helix</keyword>
<dbReference type="SUPFAM" id="SSF52540">
    <property type="entry name" value="P-loop containing nucleoside triphosphate hydrolases"/>
    <property type="match status" value="1"/>
</dbReference>
<evidence type="ECO:0000256" key="1">
    <source>
        <dbReference type="SAM" id="MobiDB-lite"/>
    </source>
</evidence>
<dbReference type="InterPro" id="IPR027417">
    <property type="entry name" value="P-loop_NTPase"/>
</dbReference>
<name>A0A176WSL0_MARPO</name>
<comment type="caution">
    <text evidence="3">The sequence shown here is derived from an EMBL/GenBank/DDBJ whole genome shotgun (WGS) entry which is preliminary data.</text>
</comment>
<accession>A0A176WSL0</accession>